<dbReference type="Gene3D" id="2.40.440.10">
    <property type="entry name" value="L,D-transpeptidase catalytic domain-like"/>
    <property type="match status" value="1"/>
</dbReference>
<keyword evidence="5 6" id="KW-0961">Cell wall biogenesis/degradation</keyword>
<evidence type="ECO:0000256" key="2">
    <source>
        <dbReference type="ARBA" id="ARBA00022679"/>
    </source>
</evidence>
<dbReference type="Pfam" id="PF03734">
    <property type="entry name" value="YkuD"/>
    <property type="match status" value="1"/>
</dbReference>
<dbReference type="InterPro" id="IPR038063">
    <property type="entry name" value="Transpep_catalytic_dom"/>
</dbReference>
<dbReference type="GO" id="GO:0008360">
    <property type="term" value="P:regulation of cell shape"/>
    <property type="evidence" value="ECO:0007669"/>
    <property type="project" value="UniProtKB-UniRule"/>
</dbReference>
<evidence type="ECO:0000259" key="8">
    <source>
        <dbReference type="PROSITE" id="PS52029"/>
    </source>
</evidence>
<feature type="transmembrane region" description="Helical" evidence="7">
    <location>
        <begin position="357"/>
        <end position="379"/>
    </location>
</feature>
<dbReference type="SUPFAM" id="SSF143985">
    <property type="entry name" value="L,D-transpeptidase pre-catalytic domain-like"/>
    <property type="match status" value="1"/>
</dbReference>
<evidence type="ECO:0000313" key="10">
    <source>
        <dbReference type="Proteomes" id="UP000095558"/>
    </source>
</evidence>
<dbReference type="Proteomes" id="UP000095558">
    <property type="component" value="Unassembled WGS sequence"/>
</dbReference>
<gene>
    <name evidence="9" type="ORF">ERS852470_00844</name>
</gene>
<dbReference type="GO" id="GO:0071972">
    <property type="term" value="F:peptidoglycan L,D-transpeptidase activity"/>
    <property type="evidence" value="ECO:0007669"/>
    <property type="project" value="TreeGrafter"/>
</dbReference>
<feature type="active site" description="Nucleophile" evidence="6">
    <location>
        <position position="780"/>
    </location>
</feature>
<evidence type="ECO:0000256" key="4">
    <source>
        <dbReference type="ARBA" id="ARBA00022984"/>
    </source>
</evidence>
<evidence type="ECO:0000256" key="3">
    <source>
        <dbReference type="ARBA" id="ARBA00022960"/>
    </source>
</evidence>
<evidence type="ECO:0000256" key="6">
    <source>
        <dbReference type="PROSITE-ProRule" id="PRU01373"/>
    </source>
</evidence>
<dbReference type="GO" id="GO:0018104">
    <property type="term" value="P:peptidoglycan-protein cross-linking"/>
    <property type="evidence" value="ECO:0007669"/>
    <property type="project" value="TreeGrafter"/>
</dbReference>
<dbReference type="EMBL" id="CYZV01000007">
    <property type="protein sequence ID" value="CUN84372.1"/>
    <property type="molecule type" value="Genomic_DNA"/>
</dbReference>
<dbReference type="SUPFAM" id="SSF141523">
    <property type="entry name" value="L,D-transpeptidase catalytic domain-like"/>
    <property type="match status" value="1"/>
</dbReference>
<reference evidence="9 10" key="1">
    <citation type="submission" date="2015-09" db="EMBL/GenBank/DDBJ databases">
        <authorList>
            <consortium name="Pathogen Informatics"/>
        </authorList>
    </citation>
    <scope>NUCLEOTIDE SEQUENCE [LARGE SCALE GENOMIC DNA]</scope>
    <source>
        <strain evidence="9 10">2789STDY5834855</strain>
    </source>
</reference>
<sequence length="805" mass="91996">MNFRILNGDIDFSSKFVKLNEIRERFLQEAFKSVDTFKNECINRFNDLDQLKKDGETFGYNYLNNYIKIAVNIIKEFEISDIDNDTFFKEYYFNKYCTWGKTLDEIKNKHDEDSNENLILSKLNINSDLIKTPFEIKEKDIETDNKNDRCTIPKKILDKLINSMIESIFNINFAIIDFLNDNNVDSVDKYSETEDIKKSNELIKALLKDEIPKDEETNTIEEIIKLNPYNENIYKALLYKYGDEENQIEHLGEFLGYNNIHEYKHKLLDEYYATLSIDTNEDIIKAKESIKNFANKMNINDYEKYINEIDKILEDSNTFNKDIESKEIENNPKMATVELDKEIKTPKSKVKKNSDKGLIIAASILACILGVYLLMALYFNSHFFFRTSINSVSISGKSNKSAQELMANRANEYVLTLEERNDKTETISGEAINLKYDFTEAINNILDEQNPFLWIASIFQHKNYDVSEGVSYDESLLNQAIGNLEALNESNVTNPVNASLNYANGEYEIVKEDIGNKVKIDKLNSKIFNNIQNVNSILNLDDEGCYENPTYTSKSKAVTKAKKTADKYVNAKVTLNINESSEVIDGSMINQWITIDDDFNVSLNEDSIREYVNQLGDKYDNIGSTRTFTRWSGETIKISTTPGIYYLDRDTAIADITSAIEGGGTDAKELTFKTPKATDEYVLNTFVEVDLTNQTVIYYKNGEVITQGDVVTGNVSQGHSTPAGVYKLDWKAKDYVLRGDGYASPVSFWMPFNGGIGLHDASWRSSFGGSIYKTNGSHGCVNMPYSVAKAIYENIEDYTTIICRY</sequence>
<feature type="active site" description="Proton donor/acceptor" evidence="6">
    <location>
        <position position="759"/>
    </location>
</feature>
<dbReference type="Gene3D" id="3.10.20.800">
    <property type="match status" value="1"/>
</dbReference>
<name>A0A174A6N7_9CLOT</name>
<dbReference type="InterPro" id="IPR022029">
    <property type="entry name" value="YoaR-like_PG-bd"/>
</dbReference>
<keyword evidence="7" id="KW-0472">Membrane</keyword>
<dbReference type="PROSITE" id="PS52029">
    <property type="entry name" value="LD_TPASE"/>
    <property type="match status" value="1"/>
</dbReference>
<dbReference type="UniPathway" id="UPA00219"/>
<dbReference type="InterPro" id="IPR005490">
    <property type="entry name" value="LD_TPept_cat_dom"/>
</dbReference>
<keyword evidence="3 6" id="KW-0133">Cell shape</keyword>
<keyword evidence="7" id="KW-1133">Transmembrane helix</keyword>
<dbReference type="AlphaFoldDB" id="A0A174A6N7"/>
<keyword evidence="4 6" id="KW-0573">Peptidoglycan synthesis</keyword>
<evidence type="ECO:0000313" key="9">
    <source>
        <dbReference type="EMBL" id="CUN84372.1"/>
    </source>
</evidence>
<dbReference type="Pfam" id="PF12229">
    <property type="entry name" value="PG_binding_4"/>
    <property type="match status" value="2"/>
</dbReference>
<dbReference type="GO" id="GO:0071555">
    <property type="term" value="P:cell wall organization"/>
    <property type="evidence" value="ECO:0007669"/>
    <property type="project" value="UniProtKB-UniRule"/>
</dbReference>
<proteinExistence type="predicted"/>
<dbReference type="RefSeq" id="WP_055275582.1">
    <property type="nucleotide sequence ID" value="NZ_CYZV01000007.1"/>
</dbReference>
<keyword evidence="7" id="KW-0812">Transmembrane</keyword>
<feature type="domain" description="L,D-TPase catalytic" evidence="8">
    <location>
        <begin position="685"/>
        <end position="804"/>
    </location>
</feature>
<dbReference type="PANTHER" id="PTHR30582">
    <property type="entry name" value="L,D-TRANSPEPTIDASE"/>
    <property type="match status" value="1"/>
</dbReference>
<evidence type="ECO:0000256" key="1">
    <source>
        <dbReference type="ARBA" id="ARBA00004752"/>
    </source>
</evidence>
<dbReference type="PANTHER" id="PTHR30582:SF33">
    <property type="entry name" value="EXPORTED PROTEIN"/>
    <property type="match status" value="1"/>
</dbReference>
<protein>
    <submittedName>
        <fullName evidence="9">ErfK/YbiS/YcfS/YnhG family protein</fullName>
    </submittedName>
</protein>
<dbReference type="InterPro" id="IPR038054">
    <property type="entry name" value="LD_TPept-like_central_sf"/>
</dbReference>
<dbReference type="CDD" id="cd16913">
    <property type="entry name" value="YkuD_like"/>
    <property type="match status" value="1"/>
</dbReference>
<keyword evidence="2" id="KW-0808">Transferase</keyword>
<comment type="pathway">
    <text evidence="1 6">Cell wall biogenesis; peptidoglycan biosynthesis.</text>
</comment>
<organism evidence="9 10">
    <name type="scientific">Clostridium disporicum</name>
    <dbReference type="NCBI Taxonomy" id="84024"/>
    <lineage>
        <taxon>Bacteria</taxon>
        <taxon>Bacillati</taxon>
        <taxon>Bacillota</taxon>
        <taxon>Clostridia</taxon>
        <taxon>Eubacteriales</taxon>
        <taxon>Clostridiaceae</taxon>
        <taxon>Clostridium</taxon>
    </lineage>
</organism>
<dbReference type="GO" id="GO:0016740">
    <property type="term" value="F:transferase activity"/>
    <property type="evidence" value="ECO:0007669"/>
    <property type="project" value="UniProtKB-KW"/>
</dbReference>
<accession>A0A174A6N7</accession>
<dbReference type="GO" id="GO:0005576">
    <property type="term" value="C:extracellular region"/>
    <property type="evidence" value="ECO:0007669"/>
    <property type="project" value="TreeGrafter"/>
</dbReference>
<evidence type="ECO:0000256" key="7">
    <source>
        <dbReference type="SAM" id="Phobius"/>
    </source>
</evidence>
<evidence type="ECO:0000256" key="5">
    <source>
        <dbReference type="ARBA" id="ARBA00023316"/>
    </source>
</evidence>
<dbReference type="InterPro" id="IPR050979">
    <property type="entry name" value="LD-transpeptidase"/>
</dbReference>